<feature type="transmembrane region" description="Helical" evidence="1">
    <location>
        <begin position="21"/>
        <end position="40"/>
    </location>
</feature>
<name>A0A192D6I6_9SPHN</name>
<sequence>MLSIFIRELIDDQSGATAIEYGLIVSLIVVAMIAALQGVAGSTIATWTRVETESVAAMGA</sequence>
<evidence type="ECO:0000256" key="1">
    <source>
        <dbReference type="SAM" id="Phobius"/>
    </source>
</evidence>
<dbReference type="KEGG" id="pns:A9D12_11010"/>
<evidence type="ECO:0000313" key="3">
    <source>
        <dbReference type="Proteomes" id="UP000078263"/>
    </source>
</evidence>
<keyword evidence="1" id="KW-1133">Transmembrane helix</keyword>
<dbReference type="EMBL" id="CP016033">
    <property type="protein sequence ID" value="ANK13384.1"/>
    <property type="molecule type" value="Genomic_DNA"/>
</dbReference>
<dbReference type="OrthoDB" id="5325135at2"/>
<dbReference type="AlphaFoldDB" id="A0A192D6I6"/>
<keyword evidence="1" id="KW-0812">Transmembrane</keyword>
<dbReference type="InterPro" id="IPR007047">
    <property type="entry name" value="Flp_Fap"/>
</dbReference>
<dbReference type="RefSeq" id="WP_068351818.1">
    <property type="nucleotide sequence ID" value="NZ_CP016033.1"/>
</dbReference>
<proteinExistence type="predicted"/>
<protein>
    <submittedName>
        <fullName evidence="2">Pilus assembly protein</fullName>
    </submittedName>
</protein>
<keyword evidence="3" id="KW-1185">Reference proteome</keyword>
<keyword evidence="1" id="KW-0472">Membrane</keyword>
<evidence type="ECO:0000313" key="2">
    <source>
        <dbReference type="EMBL" id="ANK13384.1"/>
    </source>
</evidence>
<dbReference type="Proteomes" id="UP000078263">
    <property type="component" value="Chromosome"/>
</dbReference>
<gene>
    <name evidence="2" type="ORF">A9D12_11010</name>
</gene>
<dbReference type="Pfam" id="PF04964">
    <property type="entry name" value="Flp_Fap"/>
    <property type="match status" value="1"/>
</dbReference>
<dbReference type="STRING" id="1112.A9D12_11010"/>
<accession>A0A192D6I6</accession>
<reference evidence="2 3" key="1">
    <citation type="submission" date="2016-05" db="EMBL/GenBank/DDBJ databases">
        <title>Compelete Genome Sequence of Bacteriochlorophyll-Synthesizing Bacterium Porphyrobacter neustonensis DSM 9434.</title>
        <authorList>
            <person name="Shi X.-L."/>
            <person name="Wu Y.-H."/>
            <person name="Cheng H."/>
            <person name="Xu L."/>
            <person name="Zhang X.-Q."/>
            <person name="Wang C.-S."/>
            <person name="Xu X.-W."/>
        </authorList>
    </citation>
    <scope>NUCLEOTIDE SEQUENCE [LARGE SCALE GENOMIC DNA]</scope>
    <source>
        <strain evidence="2 3">DSM 9434</strain>
    </source>
</reference>
<organism evidence="2 3">
    <name type="scientific">Erythrobacter neustonensis</name>
    <dbReference type="NCBI Taxonomy" id="1112"/>
    <lineage>
        <taxon>Bacteria</taxon>
        <taxon>Pseudomonadati</taxon>
        <taxon>Pseudomonadota</taxon>
        <taxon>Alphaproteobacteria</taxon>
        <taxon>Sphingomonadales</taxon>
        <taxon>Erythrobacteraceae</taxon>
        <taxon>Erythrobacter/Porphyrobacter group</taxon>
        <taxon>Erythrobacter</taxon>
    </lineage>
</organism>